<dbReference type="EMBL" id="QGMF01000673">
    <property type="protein sequence ID" value="TVY14501.1"/>
    <property type="molecule type" value="Genomic_DNA"/>
</dbReference>
<comment type="caution">
    <text evidence="3">The sequence shown here is derived from an EMBL/GenBank/DDBJ whole genome shotgun (WGS) entry which is preliminary data.</text>
</comment>
<accession>A0A8T9B543</accession>
<evidence type="ECO:0000313" key="3">
    <source>
        <dbReference type="EMBL" id="TVY14501.1"/>
    </source>
</evidence>
<reference evidence="3 4" key="1">
    <citation type="submission" date="2018-05" db="EMBL/GenBank/DDBJ databases">
        <title>Whole genome sequencing for identification of molecular markers to develop diagnostic detection tools for the regulated plant pathogen Lachnellula willkommii.</title>
        <authorList>
            <person name="Giroux E."/>
            <person name="Bilodeau G."/>
        </authorList>
    </citation>
    <scope>NUCLEOTIDE SEQUENCE [LARGE SCALE GENOMIC DNA]</scope>
    <source>
        <strain evidence="3 4">CBS 203.66</strain>
    </source>
</reference>
<evidence type="ECO:0000256" key="2">
    <source>
        <dbReference type="SAM" id="SignalP"/>
    </source>
</evidence>
<dbReference type="Proteomes" id="UP000469559">
    <property type="component" value="Unassembled WGS sequence"/>
</dbReference>
<gene>
    <name evidence="3" type="ORF">LARI1_G006710</name>
</gene>
<evidence type="ECO:0000313" key="4">
    <source>
        <dbReference type="Proteomes" id="UP000469559"/>
    </source>
</evidence>
<evidence type="ECO:0008006" key="5">
    <source>
        <dbReference type="Google" id="ProtNLM"/>
    </source>
</evidence>
<organism evidence="3 4">
    <name type="scientific">Lachnellula arida</name>
    <dbReference type="NCBI Taxonomy" id="1316785"/>
    <lineage>
        <taxon>Eukaryota</taxon>
        <taxon>Fungi</taxon>
        <taxon>Dikarya</taxon>
        <taxon>Ascomycota</taxon>
        <taxon>Pezizomycotina</taxon>
        <taxon>Leotiomycetes</taxon>
        <taxon>Helotiales</taxon>
        <taxon>Lachnaceae</taxon>
        <taxon>Lachnellula</taxon>
    </lineage>
</organism>
<dbReference type="OrthoDB" id="2342176at2759"/>
<feature type="signal peptide" evidence="2">
    <location>
        <begin position="1"/>
        <end position="19"/>
    </location>
</feature>
<dbReference type="PANTHER" id="PTHR36182">
    <property type="entry name" value="PROTEIN, PUTATIVE (AFU_ORTHOLOGUE AFUA_6G10930)-RELATED"/>
    <property type="match status" value="1"/>
</dbReference>
<dbReference type="AlphaFoldDB" id="A0A8T9B543"/>
<keyword evidence="2" id="KW-0732">Signal</keyword>
<sequence>MHFTTSSTVVLGFAVLGSSHMMMLTPVPYGKSTLDNSPLINLATGGNFPCKQRAGVYDAEGASNSMALGSTQPLKFVGGATHGGGSCQISITYDKQPSSTSTFKVIHSIIGGCPIQGVAGNNGESATSPDPSTYSFKVPSNLPTGDATLAWTWFNKVGNREMYMNCAPVTITGASAKRDEEALEGRNVTQLVQRDQAAFNALPNMFVANVFGLGVGCQTAQDTDTVFPNPGDSVESLGGSTKSAAGPPISCSAAAAAASGGSGSGSATGASSAPAATTSAAVAGSSPAASAPVAGSSPVASAPAASSAPAGGVFAGQPGASSAGSAAPSVAPSASSAAGAAPSVAPSSASQAAPAASGAAASQASSASAPASTGTTGSGSAMAANTACSPEGTWNCIGGTQYQQCASGVWSAAQPVAGGTTCTPGQSASFGVKAIGAKRWVERFPRRALVPQDFHA</sequence>
<dbReference type="Gene3D" id="2.70.50.70">
    <property type="match status" value="1"/>
</dbReference>
<feature type="region of interest" description="Disordered" evidence="1">
    <location>
        <begin position="363"/>
        <end position="384"/>
    </location>
</feature>
<protein>
    <recommendedName>
        <fullName evidence="5">Chitin-binding type-4 domain-containing protein</fullName>
    </recommendedName>
</protein>
<keyword evidence="4" id="KW-1185">Reference proteome</keyword>
<feature type="chain" id="PRO_5035901463" description="Chitin-binding type-4 domain-containing protein" evidence="2">
    <location>
        <begin position="20"/>
        <end position="456"/>
    </location>
</feature>
<name>A0A8T9B543_9HELO</name>
<dbReference type="PANTHER" id="PTHR36182:SF2">
    <property type="entry name" value="LYTIC POLYSACCHARIDE MONOOXYGENASE"/>
    <property type="match status" value="1"/>
</dbReference>
<evidence type="ECO:0000256" key="1">
    <source>
        <dbReference type="SAM" id="MobiDB-lite"/>
    </source>
</evidence>
<feature type="region of interest" description="Disordered" evidence="1">
    <location>
        <begin position="286"/>
        <end position="348"/>
    </location>
</feature>
<proteinExistence type="predicted"/>